<comment type="caution">
    <text evidence="2">The sequence shown here is derived from an EMBL/GenBank/DDBJ whole genome shotgun (WGS) entry which is preliminary data.</text>
</comment>
<proteinExistence type="predicted"/>
<feature type="region of interest" description="Disordered" evidence="1">
    <location>
        <begin position="136"/>
        <end position="165"/>
    </location>
</feature>
<reference evidence="2 3" key="1">
    <citation type="submission" date="2018-08" db="EMBL/GenBank/DDBJ databases">
        <title>A genome reference for cultivated species of the human gut microbiota.</title>
        <authorList>
            <person name="Zou Y."/>
            <person name="Xue W."/>
            <person name="Luo G."/>
        </authorList>
    </citation>
    <scope>NUCLEOTIDE SEQUENCE [LARGE SCALE GENOMIC DNA]</scope>
    <source>
        <strain evidence="2 3">OM06-2</strain>
    </source>
</reference>
<evidence type="ECO:0000256" key="1">
    <source>
        <dbReference type="SAM" id="MobiDB-lite"/>
    </source>
</evidence>
<name>A0A3E4Z763_9BACT</name>
<evidence type="ECO:0000313" key="2">
    <source>
        <dbReference type="EMBL" id="RGM90367.1"/>
    </source>
</evidence>
<accession>A0A3E4Z763</accession>
<dbReference type="EMBL" id="QSTW01000013">
    <property type="protein sequence ID" value="RGM90367.1"/>
    <property type="molecule type" value="Genomic_DNA"/>
</dbReference>
<gene>
    <name evidence="2" type="ORF">DXB87_10730</name>
</gene>
<sequence>MTNAQILTAVILKWGEPVIPVMMGNTLNGISAGMLPVEKLFKSIGLAGPGWQISNEINSLASLGGTKMIRPFLERFVSRIPDDMIPELAHGYVDSAIQQGKLSIIDGFFTFDRNDLVELKKYLDCNLPYQKPEEYVVKVPQQPAQPSHPQPQPAPKNETREKEEK</sequence>
<evidence type="ECO:0000313" key="3">
    <source>
        <dbReference type="Proteomes" id="UP000260814"/>
    </source>
</evidence>
<dbReference type="RefSeq" id="WP_117702161.1">
    <property type="nucleotide sequence ID" value="NZ_QSTW01000013.1"/>
</dbReference>
<protein>
    <submittedName>
        <fullName evidence="2">Uncharacterized protein</fullName>
    </submittedName>
</protein>
<organism evidence="2 3">
    <name type="scientific">Phocaeicola plebeius</name>
    <dbReference type="NCBI Taxonomy" id="310297"/>
    <lineage>
        <taxon>Bacteria</taxon>
        <taxon>Pseudomonadati</taxon>
        <taxon>Bacteroidota</taxon>
        <taxon>Bacteroidia</taxon>
        <taxon>Bacteroidales</taxon>
        <taxon>Bacteroidaceae</taxon>
        <taxon>Phocaeicola</taxon>
    </lineage>
</organism>
<dbReference type="Proteomes" id="UP000260814">
    <property type="component" value="Unassembled WGS sequence"/>
</dbReference>
<dbReference type="AlphaFoldDB" id="A0A3E4Z763"/>